<dbReference type="RefSeq" id="WP_393173673.1">
    <property type="nucleotide sequence ID" value="NZ_JBICRM010000034.1"/>
</dbReference>
<dbReference type="EMBL" id="JBICRM010000034">
    <property type="protein sequence ID" value="MFG1709165.1"/>
    <property type="molecule type" value="Genomic_DNA"/>
</dbReference>
<proteinExistence type="predicted"/>
<comment type="caution">
    <text evidence="1">The sequence shown here is derived from an EMBL/GenBank/DDBJ whole genome shotgun (WGS) entry which is preliminary data.</text>
</comment>
<protein>
    <submittedName>
        <fullName evidence="1">Uncharacterized protein</fullName>
    </submittedName>
</protein>
<keyword evidence="2" id="KW-1185">Reference proteome</keyword>
<reference evidence="1 2" key="1">
    <citation type="submission" date="2024-10" db="EMBL/GenBank/DDBJ databases">
        <authorList>
            <person name="Topkara A.R."/>
            <person name="Saygin H."/>
        </authorList>
    </citation>
    <scope>NUCLEOTIDE SEQUENCE [LARGE SCALE GENOMIC DNA]</scope>
    <source>
        <strain evidence="1 2">M3C6</strain>
    </source>
</reference>
<name>A0ABW7AP62_9ACTN</name>
<accession>A0ABW7AP62</accession>
<organism evidence="1 2">
    <name type="scientific">Nonomuraea marmarensis</name>
    <dbReference type="NCBI Taxonomy" id="3351344"/>
    <lineage>
        <taxon>Bacteria</taxon>
        <taxon>Bacillati</taxon>
        <taxon>Actinomycetota</taxon>
        <taxon>Actinomycetes</taxon>
        <taxon>Streptosporangiales</taxon>
        <taxon>Streptosporangiaceae</taxon>
        <taxon>Nonomuraea</taxon>
    </lineage>
</organism>
<evidence type="ECO:0000313" key="1">
    <source>
        <dbReference type="EMBL" id="MFG1709165.1"/>
    </source>
</evidence>
<dbReference type="Proteomes" id="UP001603978">
    <property type="component" value="Unassembled WGS sequence"/>
</dbReference>
<evidence type="ECO:0000313" key="2">
    <source>
        <dbReference type="Proteomes" id="UP001603978"/>
    </source>
</evidence>
<gene>
    <name evidence="1" type="ORF">ACFLIM_38840</name>
</gene>
<sequence>MMPGEEEPTDVLVFWGPGGYLEGAVDPAARVVVDGEHYAICGNTGGFRGHGGRRFDIAFHDGRTATTRNLWHQGTVPPEWRHRYPDNARFVQAQEGVQA</sequence>